<accession>A0A150QAE7</accession>
<dbReference type="OrthoDB" id="5506713at2"/>
<proteinExistence type="predicted"/>
<feature type="compositionally biased region" description="Basic residues" evidence="1">
    <location>
        <begin position="278"/>
        <end position="287"/>
    </location>
</feature>
<feature type="region of interest" description="Disordered" evidence="1">
    <location>
        <begin position="1"/>
        <end position="27"/>
    </location>
</feature>
<gene>
    <name evidence="2" type="ORF">BE15_10475</name>
</gene>
<organism evidence="2 3">
    <name type="scientific">Sorangium cellulosum</name>
    <name type="common">Polyangium cellulosum</name>
    <dbReference type="NCBI Taxonomy" id="56"/>
    <lineage>
        <taxon>Bacteria</taxon>
        <taxon>Pseudomonadati</taxon>
        <taxon>Myxococcota</taxon>
        <taxon>Polyangia</taxon>
        <taxon>Polyangiales</taxon>
        <taxon>Polyangiaceae</taxon>
        <taxon>Sorangium</taxon>
    </lineage>
</organism>
<dbReference type="AlphaFoldDB" id="A0A150QAE7"/>
<dbReference type="EMBL" id="JEMA01000871">
    <property type="protein sequence ID" value="KYF64964.1"/>
    <property type="molecule type" value="Genomic_DNA"/>
</dbReference>
<evidence type="ECO:0000313" key="2">
    <source>
        <dbReference type="EMBL" id="KYF64964.1"/>
    </source>
</evidence>
<comment type="caution">
    <text evidence="2">The sequence shown here is derived from an EMBL/GenBank/DDBJ whole genome shotgun (WGS) entry which is preliminary data.</text>
</comment>
<name>A0A150QAE7_SORCE</name>
<protein>
    <submittedName>
        <fullName evidence="2">Uncharacterized protein</fullName>
    </submittedName>
</protein>
<dbReference type="Proteomes" id="UP000075260">
    <property type="component" value="Unassembled WGS sequence"/>
</dbReference>
<feature type="region of interest" description="Disordered" evidence="1">
    <location>
        <begin position="278"/>
        <end position="330"/>
    </location>
</feature>
<evidence type="ECO:0000256" key="1">
    <source>
        <dbReference type="SAM" id="MobiDB-lite"/>
    </source>
</evidence>
<reference evidence="2 3" key="1">
    <citation type="submission" date="2014-02" db="EMBL/GenBank/DDBJ databases">
        <title>The small core and large imbalanced accessory genome model reveals a collaborative survival strategy of Sorangium cellulosum strains in nature.</title>
        <authorList>
            <person name="Han K."/>
            <person name="Peng R."/>
            <person name="Blom J."/>
            <person name="Li Y.-Z."/>
        </authorList>
    </citation>
    <scope>NUCLEOTIDE SEQUENCE [LARGE SCALE GENOMIC DNA]</scope>
    <source>
        <strain evidence="2 3">So0008-312</strain>
    </source>
</reference>
<sequence>MDARDGSSGQDGRRSDPGEVDMSKKSDIERWSEVVQRMNAGDLPALTVPLHVLLGEAVDVAKFFEKYWKTQTDAQKRVTRLGLESAVPKDSKKGDAARLGPRTAEEILSLQRSTQEAHTRYLLTVEKNKSPRERGKFLLGEIGATLSFYFDDGVEDDKDEMLARIDAAHAGDPDTADALASALDDYALLGEKHRDALDGLGGFRAGYLDEARDVAAELRRLPAQAEAISRQAQEALLLRNKLAALLVERMGLVRSAARFVFRGQPEIVREVTSAYDRRKRAAARRAKAQPGPAATPASPSPAAPSPATPSPAMPSPAMPSPAAPAVPLGG</sequence>
<feature type="compositionally biased region" description="Pro residues" evidence="1">
    <location>
        <begin position="298"/>
        <end position="324"/>
    </location>
</feature>
<evidence type="ECO:0000313" key="3">
    <source>
        <dbReference type="Proteomes" id="UP000075260"/>
    </source>
</evidence>